<proteinExistence type="predicted"/>
<name>A0A1H6E111_9PSEU</name>
<dbReference type="AlphaFoldDB" id="A0A1H6E111"/>
<evidence type="ECO:0000313" key="3">
    <source>
        <dbReference type="Proteomes" id="UP000199690"/>
    </source>
</evidence>
<accession>A0A1I2GA19</accession>
<dbReference type="RefSeq" id="WP_177242095.1">
    <property type="nucleotide sequence ID" value="NZ_FNVB01000008.1"/>
</dbReference>
<protein>
    <submittedName>
        <fullName evidence="1">Uncharacterized protein</fullName>
    </submittedName>
</protein>
<dbReference type="EMBL" id="FOME01000020">
    <property type="protein sequence ID" value="SFF14435.1"/>
    <property type="molecule type" value="Genomic_DNA"/>
</dbReference>
<evidence type="ECO:0000313" key="2">
    <source>
        <dbReference type="EMBL" id="SFF14435.1"/>
    </source>
</evidence>
<gene>
    <name evidence="1" type="ORF">SAMN02982929_05417</name>
    <name evidence="2" type="ORF">SAMN05216506_12053</name>
</gene>
<organism evidence="1 4">
    <name type="scientific">Saccharopolyspora kobensis</name>
    <dbReference type="NCBI Taxonomy" id="146035"/>
    <lineage>
        <taxon>Bacteria</taxon>
        <taxon>Bacillati</taxon>
        <taxon>Actinomycetota</taxon>
        <taxon>Actinomycetes</taxon>
        <taxon>Pseudonocardiales</taxon>
        <taxon>Pseudonocardiaceae</taxon>
        <taxon>Saccharopolyspora</taxon>
    </lineage>
</organism>
<keyword evidence="3" id="KW-1185">Reference proteome</keyword>
<evidence type="ECO:0000313" key="1">
    <source>
        <dbReference type="EMBL" id="SEG91242.1"/>
    </source>
</evidence>
<evidence type="ECO:0000313" key="4">
    <source>
        <dbReference type="Proteomes" id="UP000236729"/>
    </source>
</evidence>
<dbReference type="Proteomes" id="UP000236729">
    <property type="component" value="Unassembled WGS sequence"/>
</dbReference>
<reference evidence="3 4" key="2">
    <citation type="submission" date="2016-10" db="EMBL/GenBank/DDBJ databases">
        <authorList>
            <person name="Varghese N."/>
            <person name="Submissions S."/>
        </authorList>
    </citation>
    <scope>NUCLEOTIDE SEQUENCE [LARGE SCALE GENOMIC DNA]</scope>
    <source>
        <strain evidence="4">ATCC 20501</strain>
        <strain evidence="2 3">CGMCC 4.3529</strain>
    </source>
</reference>
<dbReference type="EMBL" id="FNVB01000008">
    <property type="protein sequence ID" value="SEG91242.1"/>
    <property type="molecule type" value="Genomic_DNA"/>
</dbReference>
<accession>A0A1H6E111</accession>
<reference evidence="1" key="1">
    <citation type="submission" date="2016-10" db="EMBL/GenBank/DDBJ databases">
        <authorList>
            <person name="de Groot N.N."/>
        </authorList>
    </citation>
    <scope>NUCLEOTIDE SEQUENCE [LARGE SCALE GENOMIC DNA]</scope>
    <source>
        <strain evidence="1">ATCC 20501</strain>
    </source>
</reference>
<dbReference type="Proteomes" id="UP000199690">
    <property type="component" value="Unassembled WGS sequence"/>
</dbReference>
<sequence length="88" mass="9762">MEIDVFGDERQDVFWIVGLGLAQRHATTMRPGAVYAGQVVPALCATELKIPQPTPIGRDPRSKPITDKCPDCAERIAEGEFTETTWDF</sequence>